<gene>
    <name evidence="4" type="ORF">SAMN05216377_10668</name>
</gene>
<dbReference type="AlphaFoldDB" id="A0A1G7MWP0"/>
<reference evidence="4 5" key="1">
    <citation type="submission" date="2016-10" db="EMBL/GenBank/DDBJ databases">
        <authorList>
            <person name="de Groot N.N."/>
        </authorList>
    </citation>
    <scope>NUCLEOTIDE SEQUENCE [LARGE SCALE GENOMIC DNA]</scope>
    <source>
        <strain evidence="4 5">CGMCC 4.3143</strain>
    </source>
</reference>
<dbReference type="STRING" id="366584.SAMN05216377_10668"/>
<dbReference type="InterPro" id="IPR012938">
    <property type="entry name" value="Glc/Sorbosone_DH"/>
</dbReference>
<feature type="compositionally biased region" description="Basic and acidic residues" evidence="1">
    <location>
        <begin position="27"/>
        <end position="36"/>
    </location>
</feature>
<dbReference type="InterPro" id="IPR011042">
    <property type="entry name" value="6-blade_b-propeller_TolB-like"/>
</dbReference>
<dbReference type="RefSeq" id="WP_245707422.1">
    <property type="nucleotide sequence ID" value="NZ_FNBE01000006.1"/>
</dbReference>
<dbReference type="PROSITE" id="PS51257">
    <property type="entry name" value="PROKAR_LIPOPROTEIN"/>
    <property type="match status" value="1"/>
</dbReference>
<feature type="domain" description="Glucose/Sorbosone dehydrogenase" evidence="3">
    <location>
        <begin position="91"/>
        <end position="266"/>
    </location>
</feature>
<evidence type="ECO:0000256" key="2">
    <source>
        <dbReference type="SAM" id="SignalP"/>
    </source>
</evidence>
<name>A0A1G7MWP0_PSEOR</name>
<accession>A0A1G7MWP0</accession>
<dbReference type="SUPFAM" id="SSF63829">
    <property type="entry name" value="Calcium-dependent phosphotriesterase"/>
    <property type="match status" value="1"/>
</dbReference>
<feature type="signal peptide" evidence="2">
    <location>
        <begin position="1"/>
        <end position="23"/>
    </location>
</feature>
<dbReference type="Pfam" id="PF07995">
    <property type="entry name" value="GSDH"/>
    <property type="match status" value="1"/>
</dbReference>
<dbReference type="Proteomes" id="UP000198967">
    <property type="component" value="Unassembled WGS sequence"/>
</dbReference>
<sequence length="380" mass="38115">MRRHLLIVLIAVLGLLAGCASFPDEGPRDWQDKIEGQGELGGPPSVADPQEDDGDSGGGGGSPQQGGPQVAAGCVDPDPQVVATCLDPVGAVAVLPNGQAALVGERATGRVLRVERDKEPVLVSTVPVDPSGGGGLTGLVLSPTYAEDQLVYAYATTPEDNRVLRLAPHEPPKPVLTGIPKGPSGNAGALGVDAGNTLLVATGNAGGAPPESLAGKVLRIDTLGRPATANPDPASPVLGTGLAAPGGICTDATTQSAWVTDRAGPRDVLYRVRPGPLGPPAWTWPDRPGVAGCMARPGVIAVALERATALSVLRPAPDGSFTGAPETLLTGVYGRLTAATLGSDGLLWLGTSNKAGGTPVPSDDRVIRIQPPSGGGASRA</sequence>
<dbReference type="EMBL" id="FNBE01000006">
    <property type="protein sequence ID" value="SDF66164.1"/>
    <property type="molecule type" value="Genomic_DNA"/>
</dbReference>
<evidence type="ECO:0000313" key="5">
    <source>
        <dbReference type="Proteomes" id="UP000198967"/>
    </source>
</evidence>
<protein>
    <submittedName>
        <fullName evidence="4">Glucose/arabinose dehydrogenase, beta-propeller fold</fullName>
    </submittedName>
</protein>
<evidence type="ECO:0000259" key="3">
    <source>
        <dbReference type="Pfam" id="PF07995"/>
    </source>
</evidence>
<evidence type="ECO:0000256" key="1">
    <source>
        <dbReference type="SAM" id="MobiDB-lite"/>
    </source>
</evidence>
<keyword evidence="2" id="KW-0732">Signal</keyword>
<organism evidence="4 5">
    <name type="scientific">Pseudonocardia oroxyli</name>
    <dbReference type="NCBI Taxonomy" id="366584"/>
    <lineage>
        <taxon>Bacteria</taxon>
        <taxon>Bacillati</taxon>
        <taxon>Actinomycetota</taxon>
        <taxon>Actinomycetes</taxon>
        <taxon>Pseudonocardiales</taxon>
        <taxon>Pseudonocardiaceae</taxon>
        <taxon>Pseudonocardia</taxon>
    </lineage>
</organism>
<feature type="region of interest" description="Disordered" evidence="1">
    <location>
        <begin position="354"/>
        <end position="380"/>
    </location>
</feature>
<feature type="region of interest" description="Disordered" evidence="1">
    <location>
        <begin position="27"/>
        <end position="74"/>
    </location>
</feature>
<evidence type="ECO:0000313" key="4">
    <source>
        <dbReference type="EMBL" id="SDF66164.1"/>
    </source>
</evidence>
<keyword evidence="5" id="KW-1185">Reference proteome</keyword>
<proteinExistence type="predicted"/>
<feature type="chain" id="PRO_5039714008" evidence="2">
    <location>
        <begin position="24"/>
        <end position="380"/>
    </location>
</feature>
<dbReference type="Gene3D" id="2.120.10.30">
    <property type="entry name" value="TolB, C-terminal domain"/>
    <property type="match status" value="1"/>
</dbReference>